<dbReference type="InParanoid" id="A0A7M7LK15"/>
<dbReference type="AlphaFoldDB" id="A0A7M7LK15"/>
<accession>A0A7M7LK15</accession>
<feature type="chain" id="PRO_5029657437" evidence="1">
    <location>
        <begin position="21"/>
        <end position="282"/>
    </location>
</feature>
<dbReference type="EnsemblMetazoa" id="XM_001608076">
    <property type="protein sequence ID" value="XP_001608126"/>
    <property type="gene ID" value="LOC100124219"/>
</dbReference>
<evidence type="ECO:0000313" key="3">
    <source>
        <dbReference type="Proteomes" id="UP000002358"/>
    </source>
</evidence>
<keyword evidence="3" id="KW-1185">Reference proteome</keyword>
<gene>
    <name evidence="2" type="primary">100124219</name>
</gene>
<organism evidence="2 3">
    <name type="scientific">Nasonia vitripennis</name>
    <name type="common">Parasitic wasp</name>
    <dbReference type="NCBI Taxonomy" id="7425"/>
    <lineage>
        <taxon>Eukaryota</taxon>
        <taxon>Metazoa</taxon>
        <taxon>Ecdysozoa</taxon>
        <taxon>Arthropoda</taxon>
        <taxon>Hexapoda</taxon>
        <taxon>Insecta</taxon>
        <taxon>Pterygota</taxon>
        <taxon>Neoptera</taxon>
        <taxon>Endopterygota</taxon>
        <taxon>Hymenoptera</taxon>
        <taxon>Apocrita</taxon>
        <taxon>Proctotrupomorpha</taxon>
        <taxon>Chalcidoidea</taxon>
        <taxon>Pteromalidae</taxon>
        <taxon>Pteromalinae</taxon>
        <taxon>Nasonia</taxon>
    </lineage>
</organism>
<dbReference type="Proteomes" id="UP000002358">
    <property type="component" value="Chromosome 5"/>
</dbReference>
<name>A0A7M7LK15_NASVI</name>
<proteinExistence type="predicted"/>
<keyword evidence="1" id="KW-0732">Signal</keyword>
<evidence type="ECO:0000313" key="2">
    <source>
        <dbReference type="EnsemblMetazoa" id="XP_001608126"/>
    </source>
</evidence>
<dbReference type="KEGG" id="nvi:100124219"/>
<sequence>MKLVTAFGLMVFCLFHAAHATEDKDSLLAKIESMKYEAQASINKLRSFKRDFLIDLKYLLFNVKTDNLQRIDSSIKQTMYRIKRATKTGNVVDCDQSSIENSNLPATKILNQKCWQINMESVYGPIYEDDELVIRPIKSDNAEKCYDVAESSIERLLLMTRLDLTKCLHKSLESALNLTTRAENLVQDTGYMVVDRLNTIQEECQTADDDEETKNRILHRIYNIDPYAKVLKRITNNLLNERKSIKVQAIIDADSCRERRVADMYKILTQIEKTANTCIRSF</sequence>
<feature type="signal peptide" evidence="1">
    <location>
        <begin position="1"/>
        <end position="20"/>
    </location>
</feature>
<protein>
    <submittedName>
        <fullName evidence="2">Uncharacterized protein</fullName>
    </submittedName>
</protein>
<reference evidence="2" key="1">
    <citation type="submission" date="2021-01" db="UniProtKB">
        <authorList>
            <consortium name="EnsemblMetazoa"/>
        </authorList>
    </citation>
    <scope>IDENTIFICATION</scope>
</reference>
<evidence type="ECO:0000256" key="1">
    <source>
        <dbReference type="SAM" id="SignalP"/>
    </source>
</evidence>